<dbReference type="RefSeq" id="WP_151966335.1">
    <property type="nucleotide sequence ID" value="NZ_AP019860.1"/>
</dbReference>
<dbReference type="CDD" id="cd03784">
    <property type="entry name" value="GT1_Gtf-like"/>
    <property type="match status" value="1"/>
</dbReference>
<dbReference type="PANTHER" id="PTHR48050:SF13">
    <property type="entry name" value="STEROL 3-BETA-GLUCOSYLTRANSFERASE UGT80A2"/>
    <property type="match status" value="1"/>
</dbReference>
<dbReference type="KEGG" id="uam:UABAM_00422"/>
<dbReference type="EMBL" id="AP019860">
    <property type="protein sequence ID" value="BBM82079.1"/>
    <property type="molecule type" value="Genomic_DNA"/>
</dbReference>
<sequence>MKILFTVIAAAGHIHPTLPIAQQLQRRGHEVVYATGGDMVHTLENLGFHAIALLLGEVDSPEQMNEPIHKHHGRRNPYSLYIEFRYLFSVIYRARLELEKHITNWRPDLIITDFSTPVGASLGTVHDIPWITTTTVPACIRTYDGTPAFLGGWGISRHFLHRWRNRLGVYACEVFRHGVDWLFSKELRKLGLKLNLPSRHDGLYSPFAILGLSIWEFEYARSWPKHFHMLGPLDYQHSPLSLSEDCLDFLHTTTPKIFVTLGTHLGNIKRQFVPRMIRHFGTLPFRFVISLGGHQLNDFPPLPGNVKVVDYIAYDQILEKVDVVIHHGGMGIIYHAIAKGCPAITVPQGYDQFDNAQRIADLGIGLRITNRQLLGRRLHRCISTILDDERYRSRTAQLAKVMANNYQPTANAVAVIEKVLSTSSPVCRDKAPYVTLDDFVS</sequence>
<gene>
    <name evidence="2" type="ORF">UABAM_00422</name>
</gene>
<dbReference type="OrthoDB" id="9805366at2"/>
<dbReference type="GO" id="GO:0016758">
    <property type="term" value="F:hexosyltransferase activity"/>
    <property type="evidence" value="ECO:0007669"/>
    <property type="project" value="UniProtKB-ARBA"/>
</dbReference>
<protein>
    <submittedName>
        <fullName evidence="2">Glycosyl transferase</fullName>
    </submittedName>
</protein>
<evidence type="ECO:0000313" key="3">
    <source>
        <dbReference type="Proteomes" id="UP000326354"/>
    </source>
</evidence>
<proteinExistence type="predicted"/>
<keyword evidence="2" id="KW-0808">Transferase</keyword>
<organism evidence="2 3">
    <name type="scientific">Uabimicrobium amorphum</name>
    <dbReference type="NCBI Taxonomy" id="2596890"/>
    <lineage>
        <taxon>Bacteria</taxon>
        <taxon>Pseudomonadati</taxon>
        <taxon>Planctomycetota</taxon>
        <taxon>Candidatus Uabimicrobiia</taxon>
        <taxon>Candidatus Uabimicrobiales</taxon>
        <taxon>Candidatus Uabimicrobiaceae</taxon>
        <taxon>Candidatus Uabimicrobium</taxon>
    </lineage>
</organism>
<evidence type="ECO:0000259" key="1">
    <source>
        <dbReference type="Pfam" id="PF06722"/>
    </source>
</evidence>
<dbReference type="PANTHER" id="PTHR48050">
    <property type="entry name" value="STEROL 3-BETA-GLUCOSYLTRANSFERASE"/>
    <property type="match status" value="1"/>
</dbReference>
<dbReference type="InterPro" id="IPR002213">
    <property type="entry name" value="UDP_glucos_trans"/>
</dbReference>
<accession>A0A5S9IHT9</accession>
<evidence type="ECO:0000313" key="2">
    <source>
        <dbReference type="EMBL" id="BBM82079.1"/>
    </source>
</evidence>
<dbReference type="Pfam" id="PF06722">
    <property type="entry name" value="EryCIII-like_C"/>
    <property type="match status" value="1"/>
</dbReference>
<reference evidence="2 3" key="1">
    <citation type="submission" date="2019-08" db="EMBL/GenBank/DDBJ databases">
        <title>Complete genome sequence of Candidatus Uab amorphum.</title>
        <authorList>
            <person name="Shiratori T."/>
            <person name="Suzuki S."/>
            <person name="Kakizawa Y."/>
            <person name="Ishida K."/>
        </authorList>
    </citation>
    <scope>NUCLEOTIDE SEQUENCE [LARGE SCALE GENOMIC DNA]</scope>
    <source>
        <strain evidence="2 3">SRT547</strain>
    </source>
</reference>
<dbReference type="InterPro" id="IPR010610">
    <property type="entry name" value="EryCIII-like_C"/>
</dbReference>
<dbReference type="InterPro" id="IPR050426">
    <property type="entry name" value="Glycosyltransferase_28"/>
</dbReference>
<dbReference type="GO" id="GO:0017000">
    <property type="term" value="P:antibiotic biosynthetic process"/>
    <property type="evidence" value="ECO:0007669"/>
    <property type="project" value="UniProtKB-ARBA"/>
</dbReference>
<keyword evidence="3" id="KW-1185">Reference proteome</keyword>
<feature type="domain" description="Erythromycin biosynthesis protein CIII-like C-terminal" evidence="1">
    <location>
        <begin position="285"/>
        <end position="412"/>
    </location>
</feature>
<dbReference type="GO" id="GO:0008194">
    <property type="term" value="F:UDP-glycosyltransferase activity"/>
    <property type="evidence" value="ECO:0007669"/>
    <property type="project" value="InterPro"/>
</dbReference>
<name>A0A5S9IHT9_UABAM</name>
<dbReference type="SUPFAM" id="SSF53756">
    <property type="entry name" value="UDP-Glycosyltransferase/glycogen phosphorylase"/>
    <property type="match status" value="1"/>
</dbReference>
<dbReference type="AlphaFoldDB" id="A0A5S9IHT9"/>
<dbReference type="Gene3D" id="3.40.50.2000">
    <property type="entry name" value="Glycogen Phosphorylase B"/>
    <property type="match status" value="2"/>
</dbReference>
<dbReference type="Proteomes" id="UP000326354">
    <property type="component" value="Chromosome"/>
</dbReference>